<reference evidence="13 14" key="1">
    <citation type="submission" date="2020-04" db="EMBL/GenBank/DDBJ databases">
        <title>Perkinsus olseni comparative genomics.</title>
        <authorList>
            <person name="Bogema D.R."/>
        </authorList>
    </citation>
    <scope>NUCLEOTIDE SEQUENCE [LARGE SCALE GENOMIC DNA]</scope>
    <source>
        <strain evidence="13">00978-12</strain>
    </source>
</reference>
<dbReference type="Gene3D" id="3.40.50.300">
    <property type="entry name" value="P-loop containing nucleotide triphosphate hydrolases"/>
    <property type="match status" value="4"/>
</dbReference>
<dbReference type="Pfam" id="PF16124">
    <property type="entry name" value="RecQ_Zn_bind"/>
    <property type="match status" value="2"/>
</dbReference>
<evidence type="ECO:0000256" key="9">
    <source>
        <dbReference type="ARBA" id="ARBA00034617"/>
    </source>
</evidence>
<dbReference type="SMART" id="SM00490">
    <property type="entry name" value="HELICc"/>
    <property type="match status" value="2"/>
</dbReference>
<dbReference type="GO" id="GO:0046872">
    <property type="term" value="F:metal ion binding"/>
    <property type="evidence" value="ECO:0007669"/>
    <property type="project" value="UniProtKB-KW"/>
</dbReference>
<accession>A0A7J6NQ17</accession>
<dbReference type="InterPro" id="IPR014001">
    <property type="entry name" value="Helicase_ATP-bd"/>
</dbReference>
<comment type="similarity">
    <text evidence="1 10">Belongs to the helicase family. RecQ subfamily.</text>
</comment>
<keyword evidence="8" id="KW-0413">Isomerase</keyword>
<keyword evidence="6 10" id="KW-0067">ATP-binding</keyword>
<dbReference type="InterPro" id="IPR001650">
    <property type="entry name" value="Helicase_C-like"/>
</dbReference>
<dbReference type="EC" id="5.6.2.4" evidence="10"/>
<evidence type="ECO:0000256" key="3">
    <source>
        <dbReference type="ARBA" id="ARBA00022741"/>
    </source>
</evidence>
<name>A0A7J6NQ17_PEROL</name>
<dbReference type="GO" id="GO:0009378">
    <property type="term" value="F:four-way junction helicase activity"/>
    <property type="evidence" value="ECO:0007669"/>
    <property type="project" value="TreeGrafter"/>
</dbReference>
<keyword evidence="3 10" id="KW-0547">Nucleotide-binding</keyword>
<dbReference type="InterPro" id="IPR032284">
    <property type="entry name" value="RecQ_Zn-bd"/>
</dbReference>
<evidence type="ECO:0000256" key="1">
    <source>
        <dbReference type="ARBA" id="ARBA00005446"/>
    </source>
</evidence>
<evidence type="ECO:0000256" key="2">
    <source>
        <dbReference type="ARBA" id="ARBA00022723"/>
    </source>
</evidence>
<keyword evidence="2" id="KW-0479">Metal-binding</keyword>
<comment type="catalytic activity">
    <reaction evidence="9 10">
        <text>Couples ATP hydrolysis with the unwinding of duplex DNA by translocating in the 3'-5' direction.</text>
        <dbReference type="EC" id="5.6.2.4"/>
    </reaction>
</comment>
<dbReference type="SUPFAM" id="SSF52540">
    <property type="entry name" value="P-loop containing nucleoside triphosphate hydrolases"/>
    <property type="match status" value="2"/>
</dbReference>
<evidence type="ECO:0000256" key="6">
    <source>
        <dbReference type="ARBA" id="ARBA00022840"/>
    </source>
</evidence>
<comment type="caution">
    <text evidence="13">The sequence shown here is derived from an EMBL/GenBank/DDBJ whole genome shotgun (WGS) entry which is preliminary data.</text>
</comment>
<dbReference type="InterPro" id="IPR027417">
    <property type="entry name" value="P-loop_NTPase"/>
</dbReference>
<dbReference type="GO" id="GO:0043138">
    <property type="term" value="F:3'-5' DNA helicase activity"/>
    <property type="evidence" value="ECO:0007669"/>
    <property type="project" value="UniProtKB-EC"/>
</dbReference>
<keyword evidence="5 10" id="KW-0347">Helicase</keyword>
<proteinExistence type="inferred from homology"/>
<dbReference type="GO" id="GO:0005634">
    <property type="term" value="C:nucleus"/>
    <property type="evidence" value="ECO:0007669"/>
    <property type="project" value="UniProtKB-SubCell"/>
</dbReference>
<dbReference type="Proteomes" id="UP000541610">
    <property type="component" value="Unassembled WGS sequence"/>
</dbReference>
<dbReference type="InterPro" id="IPR004589">
    <property type="entry name" value="DNA_helicase_ATP-dep_RecQ"/>
</dbReference>
<dbReference type="PROSITE" id="PS51192">
    <property type="entry name" value="HELICASE_ATP_BIND_1"/>
    <property type="match status" value="1"/>
</dbReference>
<evidence type="ECO:0000259" key="12">
    <source>
        <dbReference type="PROSITE" id="PS51194"/>
    </source>
</evidence>
<dbReference type="PROSITE" id="PS51194">
    <property type="entry name" value="HELICASE_CTER"/>
    <property type="match status" value="2"/>
</dbReference>
<feature type="domain" description="Helicase C-terminal" evidence="12">
    <location>
        <begin position="131"/>
        <end position="296"/>
    </location>
</feature>
<dbReference type="OrthoDB" id="10261556at2759"/>
<evidence type="ECO:0000313" key="14">
    <source>
        <dbReference type="Proteomes" id="UP000541610"/>
    </source>
</evidence>
<comment type="catalytic activity">
    <reaction evidence="10">
        <text>ATP + H2O = ADP + phosphate + H(+)</text>
        <dbReference type="Rhea" id="RHEA:13065"/>
        <dbReference type="ChEBI" id="CHEBI:15377"/>
        <dbReference type="ChEBI" id="CHEBI:15378"/>
        <dbReference type="ChEBI" id="CHEBI:30616"/>
        <dbReference type="ChEBI" id="CHEBI:43474"/>
        <dbReference type="ChEBI" id="CHEBI:456216"/>
    </reaction>
</comment>
<evidence type="ECO:0000259" key="11">
    <source>
        <dbReference type="PROSITE" id="PS51192"/>
    </source>
</evidence>
<sequence>MPLPTSKIPRILRPQILFVTPERIAKSAQFMNLLGHLHKSEGIGLIAVDESHCISQWGHDFRQDYLKLGMLRKHFPGVPIVATTATATPQVVEDICTRLDLNRSRTNIKRAPCDRPNIFYSVLYKPRDKAKATELLLATVKKLCAAGPASESCGIVYCLSRKETEDICGSLRDAGISAVWYHGDLATDSRAAVHKSWVSGESKVIVATVAFGMGVHHSGVRWVVHYSMPPSIQHYQQESGRCGRDGRPAISVLMASPFDICRQSVMVYWKPNALQELYALAEYAFSTTQCRRAYLAAHMGDHQRPVCDGYCDVCGVEDSAPPSKRLKEAPDEERDYLKLGMLRKHFPGVPIVATTATATPQVVEDICTRLDLNRSRTNIKRAPCDRPNIFYSVLYKPRDKAKATELLLATVKKLCAAGPASESCGIVYCLSRKETEDICGSLRDAGISAVWYHGDLATDSRAAVHKSWVSGERVKSKVIVATVAFGMGVHHSGVRWVVHYSMPPSIQHYQQESGRCGRDGRPAISVLMASPFDICRQSVMVYWKPNALQELYALAEYAFSTTQCRRAYLAAHMGDHQRPVCDGYCDVCGVEDSAPPSKRLKEAPDEERVIEEILDQLEKAAVKDEKLTLLKLSEKCRKGLHCETETVAVAIVCLLHSGHLRETFDATAYSVYSYINRTSSRRALPRSVWEPPRSRIDGSLSRVFETETSQAYERASGTKSKILERRLHKGRCELAATVDGEMPPQKILTDWEVDELCKYDGAEDPLAVVRRVVAVPKRFELYGEKVASCLS</sequence>
<dbReference type="GO" id="GO:0005737">
    <property type="term" value="C:cytoplasm"/>
    <property type="evidence" value="ECO:0007669"/>
    <property type="project" value="TreeGrafter"/>
</dbReference>
<protein>
    <recommendedName>
        <fullName evidence="10">ATP-dependent DNA helicase</fullName>
        <ecNumber evidence="10">5.6.2.4</ecNumber>
    </recommendedName>
</protein>
<keyword evidence="7" id="KW-0238">DNA-binding</keyword>
<dbReference type="GO" id="GO:0005524">
    <property type="term" value="F:ATP binding"/>
    <property type="evidence" value="ECO:0007669"/>
    <property type="project" value="UniProtKB-KW"/>
</dbReference>
<gene>
    <name evidence="13" type="ORF">FOZ60_005902</name>
</gene>
<dbReference type="GO" id="GO:0000724">
    <property type="term" value="P:double-strand break repair via homologous recombination"/>
    <property type="evidence" value="ECO:0007669"/>
    <property type="project" value="TreeGrafter"/>
</dbReference>
<dbReference type="Pfam" id="PF00271">
    <property type="entry name" value="Helicase_C"/>
    <property type="match status" value="2"/>
</dbReference>
<evidence type="ECO:0000256" key="7">
    <source>
        <dbReference type="ARBA" id="ARBA00023125"/>
    </source>
</evidence>
<keyword evidence="10" id="KW-0539">Nucleus</keyword>
<dbReference type="GO" id="GO:0016787">
    <property type="term" value="F:hydrolase activity"/>
    <property type="evidence" value="ECO:0007669"/>
    <property type="project" value="UniProtKB-KW"/>
</dbReference>
<comment type="subcellular location">
    <subcellularLocation>
        <location evidence="10">Nucleus</location>
    </subcellularLocation>
</comment>
<feature type="domain" description="Helicase C-terminal" evidence="12">
    <location>
        <begin position="402"/>
        <end position="570"/>
    </location>
</feature>
<dbReference type="AlphaFoldDB" id="A0A7J6NQ17"/>
<dbReference type="NCBIfam" id="TIGR00614">
    <property type="entry name" value="recQ_fam"/>
    <property type="match status" value="1"/>
</dbReference>
<dbReference type="InterPro" id="IPR011545">
    <property type="entry name" value="DEAD/DEAH_box_helicase_dom"/>
</dbReference>
<dbReference type="PANTHER" id="PTHR13710:SF105">
    <property type="entry name" value="ATP-DEPENDENT DNA HELICASE Q1"/>
    <property type="match status" value="1"/>
</dbReference>
<evidence type="ECO:0000256" key="4">
    <source>
        <dbReference type="ARBA" id="ARBA00022801"/>
    </source>
</evidence>
<dbReference type="PANTHER" id="PTHR13710">
    <property type="entry name" value="DNA HELICASE RECQ FAMILY MEMBER"/>
    <property type="match status" value="1"/>
</dbReference>
<dbReference type="Pfam" id="PF00270">
    <property type="entry name" value="DEAD"/>
    <property type="match status" value="1"/>
</dbReference>
<evidence type="ECO:0000256" key="5">
    <source>
        <dbReference type="ARBA" id="ARBA00022806"/>
    </source>
</evidence>
<dbReference type="EMBL" id="JABANP010000241">
    <property type="protein sequence ID" value="KAF4685923.1"/>
    <property type="molecule type" value="Genomic_DNA"/>
</dbReference>
<feature type="domain" description="Helicase ATP-binding" evidence="11">
    <location>
        <begin position="1"/>
        <end position="105"/>
    </location>
</feature>
<dbReference type="GO" id="GO:0003677">
    <property type="term" value="F:DNA binding"/>
    <property type="evidence" value="ECO:0007669"/>
    <property type="project" value="UniProtKB-KW"/>
</dbReference>
<evidence type="ECO:0000313" key="13">
    <source>
        <dbReference type="EMBL" id="KAF4685923.1"/>
    </source>
</evidence>
<evidence type="ECO:0000256" key="10">
    <source>
        <dbReference type="RuleBase" id="RU364117"/>
    </source>
</evidence>
<dbReference type="GO" id="GO:0005694">
    <property type="term" value="C:chromosome"/>
    <property type="evidence" value="ECO:0007669"/>
    <property type="project" value="TreeGrafter"/>
</dbReference>
<evidence type="ECO:0000256" key="8">
    <source>
        <dbReference type="ARBA" id="ARBA00023235"/>
    </source>
</evidence>
<organism evidence="13 14">
    <name type="scientific">Perkinsus olseni</name>
    <name type="common">Perkinsus atlanticus</name>
    <dbReference type="NCBI Taxonomy" id="32597"/>
    <lineage>
        <taxon>Eukaryota</taxon>
        <taxon>Sar</taxon>
        <taxon>Alveolata</taxon>
        <taxon>Perkinsozoa</taxon>
        <taxon>Perkinsea</taxon>
        <taxon>Perkinsida</taxon>
        <taxon>Perkinsidae</taxon>
        <taxon>Perkinsus</taxon>
    </lineage>
</organism>
<keyword evidence="4 10" id="KW-0378">Hydrolase</keyword>